<dbReference type="Gene3D" id="3.40.50.300">
    <property type="entry name" value="P-loop containing nucleotide triphosphate hydrolases"/>
    <property type="match status" value="1"/>
</dbReference>
<evidence type="ECO:0000313" key="2">
    <source>
        <dbReference type="EMBL" id="CAR63633.1"/>
    </source>
</evidence>
<dbReference type="CDD" id="cd00882">
    <property type="entry name" value="Ras_like_GTPase"/>
    <property type="match status" value="1"/>
</dbReference>
<dbReference type="SUPFAM" id="SSF52540">
    <property type="entry name" value="P-loop containing nucleoside triphosphate hydrolases"/>
    <property type="match status" value="1"/>
</dbReference>
<dbReference type="InterPro" id="IPR027417">
    <property type="entry name" value="P-loop_NTPase"/>
</dbReference>
<feature type="domain" description="G" evidence="1">
    <location>
        <begin position="81"/>
        <end position="164"/>
    </location>
</feature>
<dbReference type="PANTHER" id="PTHR32046">
    <property type="entry name" value="G DOMAIN-CONTAINING PROTEIN"/>
    <property type="match status" value="1"/>
</dbReference>
<proteinExistence type="evidence at transcript level"/>
<organism evidence="2">
    <name type="scientific">Angiostrongylus cantonensis</name>
    <name type="common">Rat lungworm</name>
    <dbReference type="NCBI Taxonomy" id="6313"/>
    <lineage>
        <taxon>Eukaryota</taxon>
        <taxon>Metazoa</taxon>
        <taxon>Ecdysozoa</taxon>
        <taxon>Nematoda</taxon>
        <taxon>Chromadorea</taxon>
        <taxon>Rhabditida</taxon>
        <taxon>Rhabditina</taxon>
        <taxon>Rhabditomorpha</taxon>
        <taxon>Strongyloidea</taxon>
        <taxon>Metastrongylidae</taxon>
        <taxon>Angiostrongylus</taxon>
    </lineage>
</organism>
<sequence length="304" mass="34317">MLISPNPYQRSSMESIYEEETVKISLIAENQLKNGNIIGTTDNLDMIMPENEAVKGFSSNHNIRKVIVGGRQAPTNEDKMVLLFGPIGSGKTSTINSMLNYLYDVKKENNFRFVVDYPVKKTTTLTVYVINNTILPFRVTIIDTPGIVDEKDDKAVSTLIKNWFEKELREAGTVRLDAISLVLSHNENSLGWPFINELTSVKHMLGDDLKTNVLPIITNSEVLPQPTAIRSLAQANIGFLEYYKCNNLGFMPNEDRIPKLQHNLFFTHGIASFEAYFRDLEELIHPLLAVLRNGKRSSFLHSPS</sequence>
<accession>C7BVW8</accession>
<dbReference type="AlphaFoldDB" id="C7BVW8"/>
<dbReference type="EMBL" id="FM207772">
    <property type="protein sequence ID" value="CAR63633.1"/>
    <property type="molecule type" value="mRNA"/>
</dbReference>
<reference evidence="2" key="2">
    <citation type="journal article" date="2009" name="BMC Mol. Biol.">
        <title>Preliminary molecular characterization of the human pathogen Angiostrongylus cantonensis.</title>
        <authorList>
            <person name="He H."/>
            <person name="Cheng M."/>
            <person name="Yang X."/>
            <person name="Meng J."/>
            <person name="He A."/>
            <person name="Zheng X."/>
            <person name="Li Z."/>
            <person name="Guo P."/>
            <person name="Pan Z."/>
            <person name="Zhan X."/>
        </authorList>
    </citation>
    <scope>NUCLEOTIDE SEQUENCE</scope>
</reference>
<reference evidence="2" key="1">
    <citation type="submission" date="2008-08" db="EMBL/GenBank/DDBJ databases">
        <authorList>
            <person name="Zhan X.M."/>
        </authorList>
    </citation>
    <scope>NUCLEOTIDE SEQUENCE</scope>
</reference>
<dbReference type="InterPro" id="IPR006073">
    <property type="entry name" value="GTP-bd"/>
</dbReference>
<dbReference type="Pfam" id="PF01926">
    <property type="entry name" value="MMR_HSR1"/>
    <property type="match status" value="1"/>
</dbReference>
<protein>
    <recommendedName>
        <fullName evidence="1">G domain-containing protein</fullName>
    </recommendedName>
</protein>
<dbReference type="PANTHER" id="PTHR32046:SF11">
    <property type="entry name" value="IMMUNE-ASSOCIATED NUCLEOTIDE-BINDING PROTEIN 10-LIKE"/>
    <property type="match status" value="1"/>
</dbReference>
<name>C7BVW8_ANGCA</name>
<dbReference type="GO" id="GO:0005525">
    <property type="term" value="F:GTP binding"/>
    <property type="evidence" value="ECO:0007669"/>
    <property type="project" value="InterPro"/>
</dbReference>
<evidence type="ECO:0000259" key="1">
    <source>
        <dbReference type="Pfam" id="PF01926"/>
    </source>
</evidence>